<dbReference type="InterPro" id="IPR027266">
    <property type="entry name" value="TrmE/GcvT-like"/>
</dbReference>
<dbReference type="InterPro" id="IPR017703">
    <property type="entry name" value="YgfZ/GCV_T_CS"/>
</dbReference>
<reference evidence="3 4" key="1">
    <citation type="submission" date="2019-03" db="EMBL/GenBank/DDBJ databases">
        <title>Genomics of glacier-inhabiting Cryobacterium strains.</title>
        <authorList>
            <person name="Liu Q."/>
            <person name="Xin Y.-H."/>
        </authorList>
    </citation>
    <scope>NUCLEOTIDE SEQUENCE [LARGE SCALE GENOMIC DNA]</scope>
    <source>
        <strain evidence="3 4">HLT2-23</strain>
    </source>
</reference>
<feature type="region of interest" description="Disordered" evidence="2">
    <location>
        <begin position="392"/>
        <end position="412"/>
    </location>
</feature>
<protein>
    <submittedName>
        <fullName evidence="3">Folate-binding protein</fullName>
    </submittedName>
</protein>
<dbReference type="Gene3D" id="3.30.1360.120">
    <property type="entry name" value="Probable tRNA modification gtpase trme, domain 1"/>
    <property type="match status" value="2"/>
</dbReference>
<keyword evidence="4" id="KW-1185">Reference proteome</keyword>
<evidence type="ECO:0000256" key="1">
    <source>
        <dbReference type="ARBA" id="ARBA00022946"/>
    </source>
</evidence>
<dbReference type="OrthoDB" id="9796287at2"/>
<dbReference type="AlphaFoldDB" id="A0A4R8UW03"/>
<evidence type="ECO:0000256" key="2">
    <source>
        <dbReference type="SAM" id="MobiDB-lite"/>
    </source>
</evidence>
<dbReference type="PANTHER" id="PTHR22602:SF0">
    <property type="entry name" value="TRANSFERASE CAF17, MITOCHONDRIAL-RELATED"/>
    <property type="match status" value="1"/>
</dbReference>
<gene>
    <name evidence="3" type="ORF">E3O06_11055</name>
</gene>
<organism evidence="3 4">
    <name type="scientific">Cryobacterium glaciale</name>
    <dbReference type="NCBI Taxonomy" id="1259145"/>
    <lineage>
        <taxon>Bacteria</taxon>
        <taxon>Bacillati</taxon>
        <taxon>Actinomycetota</taxon>
        <taxon>Actinomycetes</taxon>
        <taxon>Micrococcales</taxon>
        <taxon>Microbacteriaceae</taxon>
        <taxon>Cryobacterium</taxon>
    </lineage>
</organism>
<name>A0A4R8UW03_9MICO</name>
<keyword evidence="1" id="KW-0809">Transit peptide</keyword>
<proteinExistence type="predicted"/>
<dbReference type="PANTHER" id="PTHR22602">
    <property type="entry name" value="TRANSFERASE CAF17, MITOCHONDRIAL-RELATED"/>
    <property type="match status" value="1"/>
</dbReference>
<dbReference type="SUPFAM" id="SSF103025">
    <property type="entry name" value="Folate-binding domain"/>
    <property type="match status" value="1"/>
</dbReference>
<dbReference type="GO" id="GO:0016226">
    <property type="term" value="P:iron-sulfur cluster assembly"/>
    <property type="evidence" value="ECO:0007669"/>
    <property type="project" value="TreeGrafter"/>
</dbReference>
<evidence type="ECO:0000313" key="3">
    <source>
        <dbReference type="EMBL" id="TFB71957.1"/>
    </source>
</evidence>
<feature type="compositionally biased region" description="Basic and acidic residues" evidence="2">
    <location>
        <begin position="399"/>
        <end position="411"/>
    </location>
</feature>
<dbReference type="NCBIfam" id="TIGR03317">
    <property type="entry name" value="ygfZ_signature"/>
    <property type="match status" value="1"/>
</dbReference>
<sequence length="484" mass="50898">MGPVPEGGPGRPTSRPAHRINRTAVLLIRMNHAAAPQPGPAELSDMTDPVATTRESPLLDLPGAVQAEGIDTGVAAHYGNPMIEQRTLAAGRAIVDLSHRGVLSVSGPDRLTWLNSIASQELKSVKPGESTEMLLLDPTGHLEYAIRVLDDGVETWLLVEAAELPGLQTFLDRMKFMLRVQVVDHTLAYATIGAMTDAPATVGLAAAAPNDVPLTWLDPWAAVARGGYQYAETPEHPGIHWTYTETLVPRASLSALRDALATGALAAAPAVASALVSDSAAPVPAAAAAPARPDGAAPATTAVPAATAVPAKTTPAGLLALEALRIAAWRPRRAREVDEKSIPHELDWLRTAVHLSKGCYRGQETVAKVHNLGHPPRRLVMLHLDGSEGVLPAPGDPVQADRQRPESEPERVNVGTITSSAIHYELGPIALAVIKRTIPAASTLYVQSEGIAISASQEIIVPQSAGSVADIPRLPRLGIRTPGH</sequence>
<accession>A0A4R8UW03</accession>
<dbReference type="Proteomes" id="UP000298173">
    <property type="component" value="Unassembled WGS sequence"/>
</dbReference>
<evidence type="ECO:0000313" key="4">
    <source>
        <dbReference type="Proteomes" id="UP000298173"/>
    </source>
</evidence>
<dbReference type="InterPro" id="IPR045179">
    <property type="entry name" value="YgfZ/GcvT"/>
</dbReference>
<comment type="caution">
    <text evidence="3">The sequence shown here is derived from an EMBL/GenBank/DDBJ whole genome shotgun (WGS) entry which is preliminary data.</text>
</comment>
<dbReference type="EMBL" id="SOEY01000021">
    <property type="protein sequence ID" value="TFB71957.1"/>
    <property type="molecule type" value="Genomic_DNA"/>
</dbReference>